<keyword evidence="3" id="KW-1185">Reference proteome</keyword>
<dbReference type="AlphaFoldDB" id="A0A1H6FJG7"/>
<organism evidence="2 3">
    <name type="scientific">Thermoleophilum album</name>
    <dbReference type="NCBI Taxonomy" id="29539"/>
    <lineage>
        <taxon>Bacteria</taxon>
        <taxon>Bacillati</taxon>
        <taxon>Actinomycetota</taxon>
        <taxon>Thermoleophilia</taxon>
        <taxon>Thermoleophilales</taxon>
        <taxon>Thermoleophilaceae</taxon>
        <taxon>Thermoleophilum</taxon>
    </lineage>
</organism>
<dbReference type="Proteomes" id="UP000222056">
    <property type="component" value="Unassembled WGS sequence"/>
</dbReference>
<reference evidence="3" key="1">
    <citation type="submission" date="2016-10" db="EMBL/GenBank/DDBJ databases">
        <authorList>
            <person name="Varghese N."/>
            <person name="Submissions S."/>
        </authorList>
    </citation>
    <scope>NUCLEOTIDE SEQUENCE [LARGE SCALE GENOMIC DNA]</scope>
    <source>
        <strain evidence="3">ATCC 35263</strain>
    </source>
</reference>
<sequence>MPKPLSRLREQSAQATLEWLGATLVLALTLGAAAVVGGERVDGLRFATGFARHLVCAISGSDCDRGDGALRRAYGSEVAELVRDHAPGLVYRARERSLANTPHLPSGLRGRHQAQELDFPVDWRSCRRPACARLRTAGGAVSRTSHGRPIVAFVRVRRVAARLYVQYWLYYPDSRTRTLVDPIFGAFGRPGPGYHADDWEAYELKFERDGRVYARASHHGDWFPCRLGTFDKARQIIRDELPRAIPLPGLRAVTQRLPAVRRSCVRWLPYGGWTQVDEGSHANTLDPQGRPVRARDGTFVAPADIVLVPIDRNPRSRAGYRAHGPVDPPWRKEVFDDPEAPDS</sequence>
<protein>
    <submittedName>
        <fullName evidence="2">Uncharacterized protein</fullName>
    </submittedName>
</protein>
<evidence type="ECO:0000313" key="3">
    <source>
        <dbReference type="Proteomes" id="UP000222056"/>
    </source>
</evidence>
<evidence type="ECO:0000313" key="2">
    <source>
        <dbReference type="EMBL" id="SEH10350.1"/>
    </source>
</evidence>
<name>A0A1H6FJG7_THEAL</name>
<gene>
    <name evidence="2" type="ORF">SAMN02745716_0199</name>
</gene>
<feature type="region of interest" description="Disordered" evidence="1">
    <location>
        <begin position="317"/>
        <end position="343"/>
    </location>
</feature>
<dbReference type="EMBL" id="FNWJ01000001">
    <property type="protein sequence ID" value="SEH10350.1"/>
    <property type="molecule type" value="Genomic_DNA"/>
</dbReference>
<dbReference type="RefSeq" id="WP_093115414.1">
    <property type="nucleotide sequence ID" value="NZ_FNWJ01000001.1"/>
</dbReference>
<evidence type="ECO:0000256" key="1">
    <source>
        <dbReference type="SAM" id="MobiDB-lite"/>
    </source>
</evidence>
<accession>A0A1H6FJG7</accession>
<dbReference type="STRING" id="29539.SAMN02745716_0199"/>
<proteinExistence type="predicted"/>